<proteinExistence type="predicted"/>
<sequence length="657" mass="75789">MQLSFLKSQRSRKKQRSSLKLHLARPPILFDIPEILIRVFAHLDESTLRKSAILVCRLWLQMNWDRVYHRSLSWDWAWGSARLEKTLSKRLGASRIHCYGSRYGGEGSVFCTSPIMRTMAKLQTKHEHSAENFSGAMSMFRPLREMELNNVLLPMDMTSQFRLPASLTSLKIVAEAYSLCKIRIDHILSDCPLLEIFHISKPGVLVIDDPWVPENHDRQRPFRLRSLVIKNAKIHQSNLEDLLTLTPSLQELKLISLTKHDGRQPYSYVAMPGDAKYDWKHLFEHLKSLPITLRAFQFSIYSRTGPNRIETMEEYGIRQKTIDVCPEATEWCLLPTEVTPVLLQELVLLPNIITTLEIVTEGAWCQTLCSAHGLSYKTGLHLIHQYLCDSPHLIHLKVIRAAILFEDLDLYNRARYEDLGLGGDRMWGDQELVSAHQGKRKIWACRQLETLQVQVHAHSTQLIWPVHSRIIFGYISAACPKLQELNIVVPNYCSSQWGPQVYRPRLFLQLDGGLCFLSSLDRLRKLKVIYGDEETRGVDCQEYELNWISPSGHRTKDRMRRAETMANWTLQLEAEETLERRFSYLSKSTTALGNDPVDRLRNLGLLSEVKKAVEEMDGSDGGYLPSLERVSFHDAIIERQPDTALRLMFPRLIDLLR</sequence>
<dbReference type="AlphaFoldDB" id="A0AAD4H9U0"/>
<evidence type="ECO:0000313" key="1">
    <source>
        <dbReference type="EMBL" id="KAG0279459.1"/>
    </source>
</evidence>
<dbReference type="EMBL" id="JAAAIL010000123">
    <property type="protein sequence ID" value="KAG0279459.1"/>
    <property type="molecule type" value="Genomic_DNA"/>
</dbReference>
<accession>A0AAD4H9U0</accession>
<keyword evidence="2" id="KW-1185">Reference proteome</keyword>
<evidence type="ECO:0008006" key="3">
    <source>
        <dbReference type="Google" id="ProtNLM"/>
    </source>
</evidence>
<dbReference type="Proteomes" id="UP001194580">
    <property type="component" value="Unassembled WGS sequence"/>
</dbReference>
<reference evidence="1" key="1">
    <citation type="journal article" date="2020" name="Fungal Divers.">
        <title>Resolving the Mortierellaceae phylogeny through synthesis of multi-gene phylogenetics and phylogenomics.</title>
        <authorList>
            <person name="Vandepol N."/>
            <person name="Liber J."/>
            <person name="Desiro A."/>
            <person name="Na H."/>
            <person name="Kennedy M."/>
            <person name="Barry K."/>
            <person name="Grigoriev I.V."/>
            <person name="Miller A.N."/>
            <person name="O'Donnell K."/>
            <person name="Stajich J.E."/>
            <person name="Bonito G."/>
        </authorList>
    </citation>
    <scope>NUCLEOTIDE SEQUENCE</scope>
    <source>
        <strain evidence="1">NRRL 28262</strain>
    </source>
</reference>
<name>A0AAD4H9U0_9FUNG</name>
<protein>
    <recommendedName>
        <fullName evidence="3">F-box domain-containing protein</fullName>
    </recommendedName>
</protein>
<organism evidence="1 2">
    <name type="scientific">Linnemannia exigua</name>
    <dbReference type="NCBI Taxonomy" id="604196"/>
    <lineage>
        <taxon>Eukaryota</taxon>
        <taxon>Fungi</taxon>
        <taxon>Fungi incertae sedis</taxon>
        <taxon>Mucoromycota</taxon>
        <taxon>Mortierellomycotina</taxon>
        <taxon>Mortierellomycetes</taxon>
        <taxon>Mortierellales</taxon>
        <taxon>Mortierellaceae</taxon>
        <taxon>Linnemannia</taxon>
    </lineage>
</organism>
<gene>
    <name evidence="1" type="ORF">BGZ95_001162</name>
</gene>
<comment type="caution">
    <text evidence="1">The sequence shown here is derived from an EMBL/GenBank/DDBJ whole genome shotgun (WGS) entry which is preliminary data.</text>
</comment>
<evidence type="ECO:0000313" key="2">
    <source>
        <dbReference type="Proteomes" id="UP001194580"/>
    </source>
</evidence>